<sequence length="46" mass="5525">MARVRKKFVPGDLIRYLGSFLFFLKENRKLKSHSSFLFSRFLSIRS</sequence>
<proteinExistence type="predicted"/>
<gene>
    <name evidence="1" type="ORF">LEP1GSC067_4827</name>
</gene>
<dbReference type="EMBL" id="AKWW02000005">
    <property type="protein sequence ID" value="EMF44879.1"/>
    <property type="molecule type" value="Genomic_DNA"/>
</dbReference>
<organism evidence="1 2">
    <name type="scientific">Leptospira interrogans serovar Lora str. TE 1992</name>
    <dbReference type="NCBI Taxonomy" id="1193028"/>
    <lineage>
        <taxon>Bacteria</taxon>
        <taxon>Pseudomonadati</taxon>
        <taxon>Spirochaetota</taxon>
        <taxon>Spirochaetia</taxon>
        <taxon>Leptospirales</taxon>
        <taxon>Leptospiraceae</taxon>
        <taxon>Leptospira</taxon>
    </lineage>
</organism>
<evidence type="ECO:0000313" key="2">
    <source>
        <dbReference type="Proteomes" id="UP000011754"/>
    </source>
</evidence>
<protein>
    <submittedName>
        <fullName evidence="1">Uncharacterized protein</fullName>
    </submittedName>
</protein>
<comment type="caution">
    <text evidence="1">The sequence shown here is derived from an EMBL/GenBank/DDBJ whole genome shotgun (WGS) entry which is preliminary data.</text>
</comment>
<reference evidence="1 2" key="1">
    <citation type="submission" date="2013-01" db="EMBL/GenBank/DDBJ databases">
        <authorList>
            <person name="Harkins D.M."/>
            <person name="Durkin A.S."/>
            <person name="Brinkac L.M."/>
            <person name="Haft D.H."/>
            <person name="Selengut J.D."/>
            <person name="Sanka R."/>
            <person name="DePew J."/>
            <person name="Purushe J."/>
            <person name="Hartskeerl R.A."/>
            <person name="Ahmed A."/>
            <person name="van der Linden H."/>
            <person name="Goris M.G.A."/>
            <person name="Vinetz J.M."/>
            <person name="Sutton G.G."/>
            <person name="Nierman W.C."/>
            <person name="Fouts D.E."/>
        </authorList>
    </citation>
    <scope>NUCLEOTIDE SEQUENCE [LARGE SCALE GENOMIC DNA]</scope>
    <source>
        <strain evidence="1 2">TE 1992</strain>
    </source>
</reference>
<accession>M3CT91</accession>
<name>M3CT91_LEPIR</name>
<evidence type="ECO:0000313" key="1">
    <source>
        <dbReference type="EMBL" id="EMF44879.1"/>
    </source>
</evidence>
<dbReference type="Proteomes" id="UP000011754">
    <property type="component" value="Unassembled WGS sequence"/>
</dbReference>
<dbReference type="AlphaFoldDB" id="M3CT91"/>